<evidence type="ECO:0000313" key="3">
    <source>
        <dbReference type="EMBL" id="KAG7362377.1"/>
    </source>
</evidence>
<dbReference type="EMBL" id="JAGRRH010000031">
    <property type="protein sequence ID" value="KAG7339694.1"/>
    <property type="molecule type" value="Genomic_DNA"/>
</dbReference>
<dbReference type="EMBL" id="JAGRRH010000011">
    <property type="protein sequence ID" value="KAG7362377.1"/>
    <property type="molecule type" value="Genomic_DNA"/>
</dbReference>
<reference evidence="2" key="2">
    <citation type="submission" date="2021-04" db="EMBL/GenBank/DDBJ databases">
        <authorList>
            <person name="Podell S."/>
        </authorList>
    </citation>
    <scope>NUCLEOTIDE SEQUENCE</scope>
    <source>
        <strain evidence="2">Hildebrandi</strain>
    </source>
</reference>
<reference evidence="2" key="1">
    <citation type="journal article" date="2021" name="Sci. Rep.">
        <title>Diploid genomic architecture of Nitzschia inconspicua, an elite biomass production diatom.</title>
        <authorList>
            <person name="Oliver A."/>
            <person name="Podell S."/>
            <person name="Pinowska A."/>
            <person name="Traller J.C."/>
            <person name="Smith S.R."/>
            <person name="McClure R."/>
            <person name="Beliaev A."/>
            <person name="Bohutskyi P."/>
            <person name="Hill E.A."/>
            <person name="Rabines A."/>
            <person name="Zheng H."/>
            <person name="Allen L.Z."/>
            <person name="Kuo A."/>
            <person name="Grigoriev I.V."/>
            <person name="Allen A.E."/>
            <person name="Hazlebeck D."/>
            <person name="Allen E.E."/>
        </authorList>
    </citation>
    <scope>NUCLEOTIDE SEQUENCE</scope>
    <source>
        <strain evidence="2">Hildebrandi</strain>
    </source>
</reference>
<evidence type="ECO:0000313" key="2">
    <source>
        <dbReference type="EMBL" id="KAG7339694.1"/>
    </source>
</evidence>
<keyword evidence="4" id="KW-1185">Reference proteome</keyword>
<dbReference type="Proteomes" id="UP000693970">
    <property type="component" value="Unassembled WGS sequence"/>
</dbReference>
<evidence type="ECO:0000256" key="1">
    <source>
        <dbReference type="SAM" id="MobiDB-lite"/>
    </source>
</evidence>
<name>A0A9K3K9J7_9STRA</name>
<sequence length="108" mass="12081">MFGINSSRSRSSLSRSSNNSTRCGGTVSRNRIDFDELDSLYDITRDDVKQFGIRKFKALCKTEGPEVAARIVDQKLRPQVTCDTGILDEADVWMNTENEVEVVLGATF</sequence>
<proteinExistence type="predicted"/>
<evidence type="ECO:0000313" key="4">
    <source>
        <dbReference type="Proteomes" id="UP000693970"/>
    </source>
</evidence>
<gene>
    <name evidence="2" type="ORF">IV203_024733</name>
    <name evidence="3" type="ORF">IV203_025261</name>
</gene>
<organism evidence="2 4">
    <name type="scientific">Nitzschia inconspicua</name>
    <dbReference type="NCBI Taxonomy" id="303405"/>
    <lineage>
        <taxon>Eukaryota</taxon>
        <taxon>Sar</taxon>
        <taxon>Stramenopiles</taxon>
        <taxon>Ochrophyta</taxon>
        <taxon>Bacillariophyta</taxon>
        <taxon>Bacillariophyceae</taxon>
        <taxon>Bacillariophycidae</taxon>
        <taxon>Bacillariales</taxon>
        <taxon>Bacillariaceae</taxon>
        <taxon>Nitzschia</taxon>
    </lineage>
</organism>
<feature type="compositionally biased region" description="Low complexity" evidence="1">
    <location>
        <begin position="1"/>
        <end position="20"/>
    </location>
</feature>
<feature type="region of interest" description="Disordered" evidence="1">
    <location>
        <begin position="1"/>
        <end position="25"/>
    </location>
</feature>
<comment type="caution">
    <text evidence="2">The sequence shown here is derived from an EMBL/GenBank/DDBJ whole genome shotgun (WGS) entry which is preliminary data.</text>
</comment>
<accession>A0A9K3K9J7</accession>
<dbReference type="AlphaFoldDB" id="A0A9K3K9J7"/>
<protein>
    <submittedName>
        <fullName evidence="2">Uncharacterized protein</fullName>
    </submittedName>
</protein>